<protein>
    <submittedName>
        <fullName evidence="1">Uncharacterized protein</fullName>
    </submittedName>
</protein>
<dbReference type="EMBL" id="BK015854">
    <property type="protein sequence ID" value="DAD69718.1"/>
    <property type="molecule type" value="Genomic_DNA"/>
</dbReference>
<proteinExistence type="predicted"/>
<accession>A0A8S5LIA9</accession>
<sequence length="83" mass="9615">MLVTSWRYGYRALRLIAFSIRCLIAAYRAKRLAKLASERLLIIPEVEGNERTPIPHIYCYADIKPDLREVALQRAVYDTHPNA</sequence>
<name>A0A8S5LIA9_9CAUD</name>
<organism evidence="1">
    <name type="scientific">Myoviridae sp. ctFCq8</name>
    <dbReference type="NCBI Taxonomy" id="2827605"/>
    <lineage>
        <taxon>Viruses</taxon>
        <taxon>Duplodnaviria</taxon>
        <taxon>Heunggongvirae</taxon>
        <taxon>Uroviricota</taxon>
        <taxon>Caudoviricetes</taxon>
    </lineage>
</organism>
<reference evidence="1" key="1">
    <citation type="journal article" date="2021" name="Proc. Natl. Acad. Sci. U.S.A.">
        <title>A Catalog of Tens of Thousands of Viruses from Human Metagenomes Reveals Hidden Associations with Chronic Diseases.</title>
        <authorList>
            <person name="Tisza M.J."/>
            <person name="Buck C.B."/>
        </authorList>
    </citation>
    <scope>NUCLEOTIDE SEQUENCE</scope>
    <source>
        <strain evidence="1">CtFCq8</strain>
    </source>
</reference>
<evidence type="ECO:0000313" key="1">
    <source>
        <dbReference type="EMBL" id="DAD69718.1"/>
    </source>
</evidence>